<evidence type="ECO:0000313" key="3">
    <source>
        <dbReference type="Proteomes" id="UP000199229"/>
    </source>
</evidence>
<reference evidence="3" key="1">
    <citation type="submission" date="2016-10" db="EMBL/GenBank/DDBJ databases">
        <authorList>
            <person name="Varghese N."/>
            <person name="Submissions S."/>
        </authorList>
    </citation>
    <scope>NUCLEOTIDE SEQUENCE [LARGE SCALE GENOMIC DNA]</scope>
    <source>
        <strain evidence="3">Gh-105</strain>
    </source>
</reference>
<accession>A0A1I2X9J9</accession>
<dbReference type="Proteomes" id="UP000199229">
    <property type="component" value="Unassembled WGS sequence"/>
</dbReference>
<name>A0A1I2X9J9_9HYPH</name>
<feature type="compositionally biased region" description="Low complexity" evidence="1">
    <location>
        <begin position="75"/>
        <end position="88"/>
    </location>
</feature>
<dbReference type="EMBL" id="FOPM01000035">
    <property type="protein sequence ID" value="SFH10210.1"/>
    <property type="molecule type" value="Genomic_DNA"/>
</dbReference>
<sequence length="99" mass="10760">MLERLLEHLRYAATLKACSEQARHPAERRLFMALAAVHEAKSRTLMRRVEQTGVAKANTEAVSGRGLWAAATGQAGSRARPASPGRSRFPMSGASSRSR</sequence>
<feature type="region of interest" description="Disordered" evidence="1">
    <location>
        <begin position="71"/>
        <end position="99"/>
    </location>
</feature>
<proteinExistence type="predicted"/>
<evidence type="ECO:0000313" key="2">
    <source>
        <dbReference type="EMBL" id="SFH10210.1"/>
    </source>
</evidence>
<dbReference type="OrthoDB" id="9983486at2"/>
<evidence type="ECO:0000256" key="1">
    <source>
        <dbReference type="SAM" id="MobiDB-lite"/>
    </source>
</evidence>
<gene>
    <name evidence="2" type="ORF">SAMN05192565_13524</name>
</gene>
<keyword evidence="3" id="KW-1185">Reference proteome</keyword>
<dbReference type="STRING" id="582675.SAMN05192565_13524"/>
<dbReference type="RefSeq" id="WP_091975163.1">
    <property type="nucleotide sequence ID" value="NZ_FOPM01000035.1"/>
</dbReference>
<dbReference type="AlphaFoldDB" id="A0A1I2X9J9"/>
<organism evidence="2 3">
    <name type="scientific">Methylobacterium gossipiicola</name>
    <dbReference type="NCBI Taxonomy" id="582675"/>
    <lineage>
        <taxon>Bacteria</taxon>
        <taxon>Pseudomonadati</taxon>
        <taxon>Pseudomonadota</taxon>
        <taxon>Alphaproteobacteria</taxon>
        <taxon>Hyphomicrobiales</taxon>
        <taxon>Methylobacteriaceae</taxon>
        <taxon>Methylobacterium</taxon>
    </lineage>
</organism>
<protein>
    <submittedName>
        <fullName evidence="2">Uncharacterized protein</fullName>
    </submittedName>
</protein>